<dbReference type="RefSeq" id="XP_040791543.1">
    <property type="nucleotide sequence ID" value="XM_040938734.1"/>
</dbReference>
<comment type="caution">
    <text evidence="2">The sequence shown here is derived from an EMBL/GenBank/DDBJ whole genome shotgun (WGS) entry which is preliminary data.</text>
</comment>
<reference evidence="2" key="1">
    <citation type="submission" date="2020-01" db="EMBL/GenBank/DDBJ databases">
        <authorList>
            <consortium name="DOE Joint Genome Institute"/>
            <person name="Haridas S."/>
            <person name="Albert R."/>
            <person name="Binder M."/>
            <person name="Bloem J."/>
            <person name="Labutti K."/>
            <person name="Salamov A."/>
            <person name="Andreopoulos B."/>
            <person name="Baker S.E."/>
            <person name="Barry K."/>
            <person name="Bills G."/>
            <person name="Bluhm B.H."/>
            <person name="Cannon C."/>
            <person name="Castanera R."/>
            <person name="Culley D.E."/>
            <person name="Daum C."/>
            <person name="Ezra D."/>
            <person name="Gonzalez J.B."/>
            <person name="Henrissat B."/>
            <person name="Kuo A."/>
            <person name="Liang C."/>
            <person name="Lipzen A."/>
            <person name="Lutzoni F."/>
            <person name="Magnuson J."/>
            <person name="Mondo S."/>
            <person name="Nolan M."/>
            <person name="Ohm R."/>
            <person name="Pangilinan J."/>
            <person name="Park H.-J."/>
            <person name="Ramirez L."/>
            <person name="Alfaro M."/>
            <person name="Sun H."/>
            <person name="Tritt A."/>
            <person name="Yoshinaga Y."/>
            <person name="Zwiers L.-H."/>
            <person name="Turgeon B.G."/>
            <person name="Goodwin S.B."/>
            <person name="Spatafora J.W."/>
            <person name="Crous P.W."/>
            <person name="Grigoriev I.V."/>
        </authorList>
    </citation>
    <scope>NUCLEOTIDE SEQUENCE</scope>
    <source>
        <strain evidence="2">CBS 394.84</strain>
    </source>
</reference>
<dbReference type="EMBL" id="ML976615">
    <property type="protein sequence ID" value="KAF1848980.1"/>
    <property type="molecule type" value="Genomic_DNA"/>
</dbReference>
<evidence type="ECO:0000256" key="1">
    <source>
        <dbReference type="SAM" id="Phobius"/>
    </source>
</evidence>
<keyword evidence="1" id="KW-0472">Membrane</keyword>
<feature type="transmembrane region" description="Helical" evidence="1">
    <location>
        <begin position="29"/>
        <end position="51"/>
    </location>
</feature>
<name>A0A9P4GPS5_9PLEO</name>
<keyword evidence="1" id="KW-1133">Transmembrane helix</keyword>
<evidence type="ECO:0000313" key="2">
    <source>
        <dbReference type="EMBL" id="KAF1848980.1"/>
    </source>
</evidence>
<dbReference type="AlphaFoldDB" id="A0A9P4GPS5"/>
<sequence>MAWKTTQRYSPIHSTASSRRHNWKVHLGILFYIMLLLSFCCAIPLLIHFFARPDNGEWYPPNVMCATCEEMDTHNPALLEYAHNGVEMACRGPTNYVSVGRLISFVYRLIEGVKRENAGLIDVYRTIRGIWSTSLSVVSSAAGLSSRGKTNG</sequence>
<dbReference type="Proteomes" id="UP000800039">
    <property type="component" value="Unassembled WGS sequence"/>
</dbReference>
<evidence type="ECO:0000313" key="3">
    <source>
        <dbReference type="Proteomes" id="UP000800039"/>
    </source>
</evidence>
<keyword evidence="3" id="KW-1185">Reference proteome</keyword>
<organism evidence="2 3">
    <name type="scientific">Cucurbitaria berberidis CBS 394.84</name>
    <dbReference type="NCBI Taxonomy" id="1168544"/>
    <lineage>
        <taxon>Eukaryota</taxon>
        <taxon>Fungi</taxon>
        <taxon>Dikarya</taxon>
        <taxon>Ascomycota</taxon>
        <taxon>Pezizomycotina</taxon>
        <taxon>Dothideomycetes</taxon>
        <taxon>Pleosporomycetidae</taxon>
        <taxon>Pleosporales</taxon>
        <taxon>Pleosporineae</taxon>
        <taxon>Cucurbitariaceae</taxon>
        <taxon>Cucurbitaria</taxon>
    </lineage>
</organism>
<gene>
    <name evidence="2" type="ORF">K460DRAFT_83757</name>
</gene>
<accession>A0A9P4GPS5</accession>
<dbReference type="GeneID" id="63855991"/>
<protein>
    <submittedName>
        <fullName evidence="2">Uncharacterized protein</fullName>
    </submittedName>
</protein>
<proteinExistence type="predicted"/>
<keyword evidence="1" id="KW-0812">Transmembrane</keyword>